<keyword evidence="1" id="KW-0808">Transferase</keyword>
<dbReference type="PANTHER" id="PTHR43025">
    <property type="entry name" value="MONOGALACTOSYLDIACYLGLYCEROL SYNTHASE"/>
    <property type="match status" value="1"/>
</dbReference>
<comment type="caution">
    <text evidence="1">The sequence shown here is derived from an EMBL/GenBank/DDBJ whole genome shotgun (WGS) entry which is preliminary data.</text>
</comment>
<dbReference type="EMBL" id="JBEAFC010000014">
    <property type="protein sequence ID" value="KAL1532381.1"/>
    <property type="molecule type" value="Genomic_DNA"/>
</dbReference>
<organism evidence="1 2">
    <name type="scientific">Salvia divinorum</name>
    <name type="common">Maria pastora</name>
    <name type="synonym">Diviner's sage</name>
    <dbReference type="NCBI Taxonomy" id="28513"/>
    <lineage>
        <taxon>Eukaryota</taxon>
        <taxon>Viridiplantae</taxon>
        <taxon>Streptophyta</taxon>
        <taxon>Embryophyta</taxon>
        <taxon>Tracheophyta</taxon>
        <taxon>Spermatophyta</taxon>
        <taxon>Magnoliopsida</taxon>
        <taxon>eudicotyledons</taxon>
        <taxon>Gunneridae</taxon>
        <taxon>Pentapetalae</taxon>
        <taxon>asterids</taxon>
        <taxon>lamiids</taxon>
        <taxon>Lamiales</taxon>
        <taxon>Lamiaceae</taxon>
        <taxon>Nepetoideae</taxon>
        <taxon>Mentheae</taxon>
        <taxon>Salviinae</taxon>
        <taxon>Salvia</taxon>
        <taxon>Salvia subgen. Calosphace</taxon>
    </lineage>
</organism>
<evidence type="ECO:0000313" key="1">
    <source>
        <dbReference type="EMBL" id="KAL1532381.1"/>
    </source>
</evidence>
<sequence>MTYYASALRLIHRTEFAATSTFIARGYHCDNRPRHMSSHMVPQACNGMLLPLGGGSKTRTESWSLTVWGLIEATARVLGDALYDVVHEVPMGQVLVICRRNKKLAGKLQSIQWKIPVESGPETIAEATIRGLPIILNDYIAGQEAGNVPYVVQNGCGKFSKSPEEIASTVSQWFGSKQHELVPMSQNALRLASC</sequence>
<proteinExistence type="predicted"/>
<dbReference type="EC" id="2.4.1.46" evidence="1"/>
<keyword evidence="1" id="KW-0328">Glycosyltransferase</keyword>
<accession>A0ABD1FKM0</accession>
<name>A0ABD1FKM0_SALDI</name>
<reference evidence="1 2" key="1">
    <citation type="submission" date="2024-06" db="EMBL/GenBank/DDBJ databases">
        <title>A chromosome level genome sequence of Diviner's sage (Salvia divinorum).</title>
        <authorList>
            <person name="Ford S.A."/>
            <person name="Ro D.-K."/>
            <person name="Ness R.W."/>
            <person name="Phillips M.A."/>
        </authorList>
    </citation>
    <scope>NUCLEOTIDE SEQUENCE [LARGE SCALE GENOMIC DNA]</scope>
    <source>
        <strain evidence="1">SAF-2024a</strain>
        <tissue evidence="1">Leaf</tissue>
    </source>
</reference>
<gene>
    <name evidence="1" type="primary">MGD1</name>
    <name evidence="1" type="ORF">AAHA92_32399</name>
</gene>
<protein>
    <submittedName>
        <fullName evidence="1">Monogalactosyldiacylglycerol synthase 1, chloroplastic</fullName>
        <ecNumber evidence="1">2.4.1.46</ecNumber>
    </submittedName>
</protein>
<dbReference type="InterPro" id="IPR050519">
    <property type="entry name" value="Glycosyltransf_28_UgtP"/>
</dbReference>
<keyword evidence="2" id="KW-1185">Reference proteome</keyword>
<dbReference type="PANTHER" id="PTHR43025:SF3">
    <property type="entry name" value="MONOGALACTOSYLDIACYLGLYCEROL SYNTHASE 1, CHLOROPLASTIC"/>
    <property type="match status" value="1"/>
</dbReference>
<evidence type="ECO:0000313" key="2">
    <source>
        <dbReference type="Proteomes" id="UP001567538"/>
    </source>
</evidence>
<dbReference type="Proteomes" id="UP001567538">
    <property type="component" value="Unassembled WGS sequence"/>
</dbReference>
<dbReference type="GO" id="GO:0046509">
    <property type="term" value="F:1,2-diacylglycerol 3-beta-galactosyltransferase activity"/>
    <property type="evidence" value="ECO:0007669"/>
    <property type="project" value="UniProtKB-EC"/>
</dbReference>
<dbReference type="AlphaFoldDB" id="A0ABD1FKM0"/>